<dbReference type="EMBL" id="JACGCM010001888">
    <property type="protein sequence ID" value="KAF6147589.1"/>
    <property type="molecule type" value="Genomic_DNA"/>
</dbReference>
<dbReference type="InterPro" id="IPR003121">
    <property type="entry name" value="SWIB_MDM2_domain"/>
</dbReference>
<proteinExistence type="predicted"/>
<dbReference type="Gene3D" id="1.10.245.10">
    <property type="entry name" value="SWIB/MDM2 domain"/>
    <property type="match status" value="1"/>
</dbReference>
<gene>
    <name evidence="3" type="ORF">GIB67_035346</name>
</gene>
<dbReference type="SUPFAM" id="SSF47592">
    <property type="entry name" value="SWIB/MDM2 domain"/>
    <property type="match status" value="1"/>
</dbReference>
<evidence type="ECO:0000313" key="3">
    <source>
        <dbReference type="EMBL" id="KAF6147589.1"/>
    </source>
</evidence>
<dbReference type="AlphaFoldDB" id="A0A7J7LYA7"/>
<accession>A0A7J7LYA7</accession>
<reference evidence="3 4" key="1">
    <citation type="journal article" date="2020" name="IScience">
        <title>Genome Sequencing of the Endangered Kingdonia uniflora (Circaeasteraceae, Ranunculales) Reveals Potential Mechanisms of Evolutionary Specialization.</title>
        <authorList>
            <person name="Sun Y."/>
            <person name="Deng T."/>
            <person name="Zhang A."/>
            <person name="Moore M.J."/>
            <person name="Landis J.B."/>
            <person name="Lin N."/>
            <person name="Zhang H."/>
            <person name="Zhang X."/>
            <person name="Huang J."/>
            <person name="Zhang X."/>
            <person name="Sun H."/>
            <person name="Wang H."/>
        </authorList>
    </citation>
    <scope>NUCLEOTIDE SEQUENCE [LARGE SCALE GENOMIC DNA]</scope>
    <source>
        <strain evidence="3">TB1705</strain>
        <tissue evidence="3">Leaf</tissue>
    </source>
</reference>
<dbReference type="OrthoDB" id="10251073at2759"/>
<evidence type="ECO:0000256" key="1">
    <source>
        <dbReference type="SAM" id="MobiDB-lite"/>
    </source>
</evidence>
<dbReference type="CDD" id="cd10567">
    <property type="entry name" value="SWIB-MDM2_like"/>
    <property type="match status" value="1"/>
</dbReference>
<keyword evidence="4" id="KW-1185">Reference proteome</keyword>
<dbReference type="Pfam" id="PF02201">
    <property type="entry name" value="SWIB"/>
    <property type="match status" value="1"/>
</dbReference>
<dbReference type="InterPro" id="IPR036885">
    <property type="entry name" value="SWIB_MDM2_dom_sf"/>
</dbReference>
<feature type="domain" description="SWIB" evidence="2">
    <location>
        <begin position="186"/>
        <end position="228"/>
    </location>
</feature>
<dbReference type="Proteomes" id="UP000541444">
    <property type="component" value="Unassembled WGS sequence"/>
</dbReference>
<feature type="region of interest" description="Disordered" evidence="1">
    <location>
        <begin position="163"/>
        <end position="186"/>
    </location>
</feature>
<dbReference type="SMART" id="SM00151">
    <property type="entry name" value="SWIB"/>
    <property type="match status" value="1"/>
</dbReference>
<name>A0A7J7LYA7_9MAGN</name>
<evidence type="ECO:0000313" key="4">
    <source>
        <dbReference type="Proteomes" id="UP000541444"/>
    </source>
</evidence>
<evidence type="ECO:0000259" key="2">
    <source>
        <dbReference type="SMART" id="SM00151"/>
    </source>
</evidence>
<sequence>MISGQCVHDLVDRRAKNHVLVANMQENSLENDKLIYSSMIVPQESKYCGGLNDTKVWCTLFEPNCSLLETFSREARQLLILYTDIVAAYPSLIRTQILKGAISFSPAVNQTSKPATMAMSLGCSWSTIVPGDASLTRSSSSSSSSPTLRVSLPTHQANLRKLSSKTCAASPKPAATTPVKREPRGIMKPKPISAEMQELLGVPEIPRTQALKKIWEYIKEHNLQLFGFYLV</sequence>
<organism evidence="3 4">
    <name type="scientific">Kingdonia uniflora</name>
    <dbReference type="NCBI Taxonomy" id="39325"/>
    <lineage>
        <taxon>Eukaryota</taxon>
        <taxon>Viridiplantae</taxon>
        <taxon>Streptophyta</taxon>
        <taxon>Embryophyta</taxon>
        <taxon>Tracheophyta</taxon>
        <taxon>Spermatophyta</taxon>
        <taxon>Magnoliopsida</taxon>
        <taxon>Ranunculales</taxon>
        <taxon>Circaeasteraceae</taxon>
        <taxon>Kingdonia</taxon>
    </lineage>
</organism>
<dbReference type="InterPro" id="IPR019835">
    <property type="entry name" value="SWIB_domain"/>
</dbReference>
<protein>
    <recommendedName>
        <fullName evidence="2">SWIB domain-containing protein</fullName>
    </recommendedName>
</protein>
<comment type="caution">
    <text evidence="3">The sequence shown here is derived from an EMBL/GenBank/DDBJ whole genome shotgun (WGS) entry which is preliminary data.</text>
</comment>
<dbReference type="PANTHER" id="PTHR13844">
    <property type="entry name" value="SWI/SNF-RELATED MATRIX-ASSOCIATED ACTIN-DEPENDENT REGULATOR OF CHROMATIN SUBFAMILY D"/>
    <property type="match status" value="1"/>
</dbReference>